<name>A0A7I0HS07_9LEPT</name>
<evidence type="ECO:0000313" key="2">
    <source>
        <dbReference type="Proteomes" id="UP000297641"/>
    </source>
</evidence>
<dbReference type="AlphaFoldDB" id="A0A7I0HS07"/>
<dbReference type="EMBL" id="RQFT01000009">
    <property type="protein sequence ID" value="TGL05021.1"/>
    <property type="molecule type" value="Genomic_DNA"/>
</dbReference>
<dbReference type="Proteomes" id="UP000297641">
    <property type="component" value="Unassembled WGS sequence"/>
</dbReference>
<reference evidence="1 2" key="1">
    <citation type="journal article" date="2019" name="PLoS Negl. Trop. Dis.">
        <title>Revisiting the worldwide diversity of Leptospira species in the environment.</title>
        <authorList>
            <person name="Vincent A.T."/>
            <person name="Schiettekatte O."/>
            <person name="Bourhy P."/>
            <person name="Veyrier F.J."/>
            <person name="Picardeau M."/>
        </authorList>
    </citation>
    <scope>NUCLEOTIDE SEQUENCE [LARGE SCALE GENOMIC DNA]</scope>
    <source>
        <strain evidence="1 2">201800273</strain>
    </source>
</reference>
<proteinExistence type="predicted"/>
<accession>A0A7I0HS07</accession>
<evidence type="ECO:0000313" key="1">
    <source>
        <dbReference type="EMBL" id="TGL05021.1"/>
    </source>
</evidence>
<sequence>MAFSNNSWDKYQEARTKVDQFLNTAKISLRDSLELLASERSKINKQLIAEWAYKTQKSIPDFHTYVDLSKTSDKLGKAYDQYWHYVFLYRALYENKNNIIPSKVYSFELYFLNKERVLCKSNPHLFTEADDPSLNQSKKLFYTSPLGHFIFFKFTKEYVAKFPVIYPMEEIFTEALFQSFSKITDANAAKFITFFQENNSNELQPNTFRNFIESDSHLKRLFEIIDVGFEEAVKKPN</sequence>
<comment type="caution">
    <text evidence="1">The sequence shown here is derived from an EMBL/GenBank/DDBJ whole genome shotgun (WGS) entry which is preliminary data.</text>
</comment>
<protein>
    <submittedName>
        <fullName evidence="1">Uncharacterized protein</fullName>
    </submittedName>
</protein>
<organism evidence="1 2">
    <name type="scientific">Leptospira bouyouniensis</name>
    <dbReference type="NCBI Taxonomy" id="2484911"/>
    <lineage>
        <taxon>Bacteria</taxon>
        <taxon>Pseudomonadati</taxon>
        <taxon>Spirochaetota</taxon>
        <taxon>Spirochaetia</taxon>
        <taxon>Leptospirales</taxon>
        <taxon>Leptospiraceae</taxon>
        <taxon>Leptospira</taxon>
    </lineage>
</organism>
<gene>
    <name evidence="1" type="ORF">EHQ43_10295</name>
</gene>
<dbReference type="RefSeq" id="WP_135771152.1">
    <property type="nucleotide sequence ID" value="NZ_RQFT01000009.1"/>
</dbReference>